<dbReference type="Proteomes" id="UP001139981">
    <property type="component" value="Unassembled WGS sequence"/>
</dbReference>
<reference evidence="1" key="1">
    <citation type="submission" date="2022-07" db="EMBL/GenBank/DDBJ databases">
        <title>Phylogenomic reconstructions and comparative analyses of Kickxellomycotina fungi.</title>
        <authorList>
            <person name="Reynolds N.K."/>
            <person name="Stajich J.E."/>
            <person name="Barry K."/>
            <person name="Grigoriev I.V."/>
            <person name="Crous P."/>
            <person name="Smith M.E."/>
        </authorList>
    </citation>
    <scope>NUCLEOTIDE SEQUENCE</scope>
    <source>
        <strain evidence="1">CBS 190363</strain>
    </source>
</reference>
<accession>A0ACC1M5Z6</accession>
<organism evidence="1 2">
    <name type="scientific">Coemansia aciculifera</name>
    <dbReference type="NCBI Taxonomy" id="417176"/>
    <lineage>
        <taxon>Eukaryota</taxon>
        <taxon>Fungi</taxon>
        <taxon>Fungi incertae sedis</taxon>
        <taxon>Zoopagomycota</taxon>
        <taxon>Kickxellomycotina</taxon>
        <taxon>Kickxellomycetes</taxon>
        <taxon>Kickxellales</taxon>
        <taxon>Kickxellaceae</taxon>
        <taxon>Coemansia</taxon>
    </lineage>
</organism>
<proteinExistence type="predicted"/>
<sequence length="369" mass="40517">MCDGKFCKAIERPEYEGLVFLSATTLELQLNKDTVRVLTFASSQGPASTPESDPEPVITKEQVASFARSVRLLTRAASGVIIDYESIPDSSENANDLYSTLLTELYGADITRMEVYAGADQPTLFSMTIPTGMTSIVHGVDMMCAPFAQISYHNSSTLRKLDIGLDTEADWRVLLYGGTEDLASFECLASLEMYISDTLYTTTWAAIADAAPFSALSTLDVSGGYPFDDDVLFRGSGQTMQSLRLPFSALVRNALGRFNVLKRKGAGRLNAVHIGPVTDVDNTFVAGLAVVPIKRQIRRILKVAAILSIQNDTSESQIVIFMAILCPKFVYVDIAPELRNAFGREIAWASCNHPFEPYADSIRRLIYKE</sequence>
<evidence type="ECO:0000313" key="2">
    <source>
        <dbReference type="Proteomes" id="UP001139981"/>
    </source>
</evidence>
<evidence type="ECO:0000313" key="1">
    <source>
        <dbReference type="EMBL" id="KAJ2895950.1"/>
    </source>
</evidence>
<comment type="caution">
    <text evidence="1">The sequence shown here is derived from an EMBL/GenBank/DDBJ whole genome shotgun (WGS) entry which is preliminary data.</text>
</comment>
<name>A0ACC1M5Z6_9FUNG</name>
<keyword evidence="2" id="KW-1185">Reference proteome</keyword>
<gene>
    <name evidence="1" type="ORF">IWW38_002162</name>
</gene>
<dbReference type="EMBL" id="JANBVB010000240">
    <property type="protein sequence ID" value="KAJ2895950.1"/>
    <property type="molecule type" value="Genomic_DNA"/>
</dbReference>
<protein>
    <submittedName>
        <fullName evidence="1">Uncharacterized protein</fullName>
    </submittedName>
</protein>